<dbReference type="KEGG" id="nwl:NWFMUON74_01950"/>
<name>A0A7G1KDR2_9NOCA</name>
<dbReference type="Proteomes" id="UP000516173">
    <property type="component" value="Chromosome"/>
</dbReference>
<protein>
    <submittedName>
        <fullName evidence="1">Uncharacterized protein</fullName>
    </submittedName>
</protein>
<organism evidence="1 2">
    <name type="scientific">Nocardia wallacei</name>
    <dbReference type="NCBI Taxonomy" id="480035"/>
    <lineage>
        <taxon>Bacteria</taxon>
        <taxon>Bacillati</taxon>
        <taxon>Actinomycetota</taxon>
        <taxon>Actinomycetes</taxon>
        <taxon>Mycobacteriales</taxon>
        <taxon>Nocardiaceae</taxon>
        <taxon>Nocardia</taxon>
    </lineage>
</organism>
<accession>A0A7G1KDR2</accession>
<keyword evidence="2" id="KW-1185">Reference proteome</keyword>
<evidence type="ECO:0000313" key="1">
    <source>
        <dbReference type="EMBL" id="BCK52423.1"/>
    </source>
</evidence>
<evidence type="ECO:0000313" key="2">
    <source>
        <dbReference type="Proteomes" id="UP000516173"/>
    </source>
</evidence>
<dbReference type="AlphaFoldDB" id="A0A7G1KDR2"/>
<gene>
    <name evidence="1" type="ORF">NWFMUON74_01950</name>
</gene>
<proteinExistence type="predicted"/>
<dbReference type="EMBL" id="AP023396">
    <property type="protein sequence ID" value="BCK52423.1"/>
    <property type="molecule type" value="Genomic_DNA"/>
</dbReference>
<sequence length="151" mass="15662">MTCWAATGQRPAVGGAANTVIGCALTIAPGSDGICAGGVWNPPAGSAAASRASITPAAATTEQAAVNTTAAREAHSRHGEPTRPCCRYIDNSPAAFRRRRRSVPSRIAARNMVPVTADLPDSNTVTGTLAQRGVRSGRHHELAIELMFESE</sequence>
<reference evidence="1 2" key="1">
    <citation type="submission" date="2020-08" db="EMBL/GenBank/DDBJ databases">
        <title>Genome Sequencing of Nocardia wallacei strain FMUON74 and assembly.</title>
        <authorList>
            <person name="Toyokawa M."/>
            <person name="Uesaka K."/>
        </authorList>
    </citation>
    <scope>NUCLEOTIDE SEQUENCE [LARGE SCALE GENOMIC DNA]</scope>
    <source>
        <strain evidence="1 2">FMUON74</strain>
    </source>
</reference>